<dbReference type="Pfam" id="PF13372">
    <property type="entry name" value="Alginate_exp"/>
    <property type="match status" value="1"/>
</dbReference>
<reference evidence="2 3" key="1">
    <citation type="submission" date="2016-10" db="EMBL/GenBank/DDBJ databases">
        <authorList>
            <person name="de Groot N.N."/>
        </authorList>
    </citation>
    <scope>NUCLEOTIDE SEQUENCE [LARGE SCALE GENOMIC DNA]</scope>
    <source>
        <strain evidence="2 3">Nm24</strain>
    </source>
</reference>
<dbReference type="InterPro" id="IPR025388">
    <property type="entry name" value="Alginate_export_dom"/>
</dbReference>
<evidence type="ECO:0000259" key="1">
    <source>
        <dbReference type="Pfam" id="PF13372"/>
    </source>
</evidence>
<sequence>MKYFSWIWLIQAIFFLLPGTIHADSSLLSTKDRQIKQTDINTISNRESSTFYRRSRSYGVTPQRDPPAYVRNLSQTGIDTFKNLYWLDAGLENRTRFEFRDNDIRRPQITNDYPILLRSRAYLGIREILDPLRLAIEFQDSRRYDGKFPKDNRDWDEYDLLQIYGELYFKDALGRIIWEIPAPSESVVAA</sequence>
<gene>
    <name evidence="2" type="ORF">SAMN05216339_102255</name>
</gene>
<organism evidence="2 3">
    <name type="scientific">Nitrosomonas eutropha</name>
    <dbReference type="NCBI Taxonomy" id="916"/>
    <lineage>
        <taxon>Bacteria</taxon>
        <taxon>Pseudomonadati</taxon>
        <taxon>Pseudomonadota</taxon>
        <taxon>Betaproteobacteria</taxon>
        <taxon>Nitrosomonadales</taxon>
        <taxon>Nitrosomonadaceae</taxon>
        <taxon>Nitrosomonas</taxon>
    </lineage>
</organism>
<dbReference type="RefSeq" id="WP_256214807.1">
    <property type="nucleotide sequence ID" value="NZ_FPBL01000002.1"/>
</dbReference>
<dbReference type="Proteomes" id="UP000183926">
    <property type="component" value="Unassembled WGS sequence"/>
</dbReference>
<proteinExistence type="predicted"/>
<evidence type="ECO:0000313" key="2">
    <source>
        <dbReference type="EMBL" id="SFU44189.1"/>
    </source>
</evidence>
<name>A0A1I7G6U7_9PROT</name>
<accession>A0A1I7G6U7</accession>
<evidence type="ECO:0000313" key="3">
    <source>
        <dbReference type="Proteomes" id="UP000183926"/>
    </source>
</evidence>
<dbReference type="AlphaFoldDB" id="A0A1I7G6U7"/>
<dbReference type="EMBL" id="FPBL01000002">
    <property type="protein sequence ID" value="SFU44189.1"/>
    <property type="molecule type" value="Genomic_DNA"/>
</dbReference>
<protein>
    <submittedName>
        <fullName evidence="2">Alginate export</fullName>
    </submittedName>
</protein>
<feature type="domain" description="Alginate export" evidence="1">
    <location>
        <begin position="86"/>
        <end position="172"/>
    </location>
</feature>